<dbReference type="GO" id="GO:0008270">
    <property type="term" value="F:zinc ion binding"/>
    <property type="evidence" value="ECO:0007669"/>
    <property type="project" value="TreeGrafter"/>
</dbReference>
<evidence type="ECO:0000256" key="4">
    <source>
        <dbReference type="ARBA" id="ARBA00023015"/>
    </source>
</evidence>
<evidence type="ECO:0000256" key="8">
    <source>
        <dbReference type="PIRSR" id="PIRSR602481-2"/>
    </source>
</evidence>
<dbReference type="GO" id="GO:0000976">
    <property type="term" value="F:transcription cis-regulatory region binding"/>
    <property type="evidence" value="ECO:0007669"/>
    <property type="project" value="TreeGrafter"/>
</dbReference>
<dbReference type="PANTHER" id="PTHR33202">
    <property type="entry name" value="ZINC UPTAKE REGULATION PROTEIN"/>
    <property type="match status" value="1"/>
</dbReference>
<keyword evidence="2" id="KW-0678">Repressor</keyword>
<evidence type="ECO:0000256" key="2">
    <source>
        <dbReference type="ARBA" id="ARBA00022491"/>
    </source>
</evidence>
<dbReference type="PANTHER" id="PTHR33202:SF7">
    <property type="entry name" value="FERRIC UPTAKE REGULATION PROTEIN"/>
    <property type="match status" value="1"/>
</dbReference>
<keyword evidence="10" id="KW-1185">Reference proteome</keyword>
<evidence type="ECO:0000256" key="7">
    <source>
        <dbReference type="PIRSR" id="PIRSR602481-1"/>
    </source>
</evidence>
<keyword evidence="3 7" id="KW-0862">Zinc</keyword>
<dbReference type="CDD" id="cd07153">
    <property type="entry name" value="Fur_like"/>
    <property type="match status" value="1"/>
</dbReference>
<feature type="binding site" evidence="7">
    <location>
        <position position="137"/>
    </location>
    <ligand>
        <name>Zn(2+)</name>
        <dbReference type="ChEBI" id="CHEBI:29105"/>
    </ligand>
</feature>
<dbReference type="InterPro" id="IPR036390">
    <property type="entry name" value="WH_DNA-bd_sf"/>
</dbReference>
<feature type="binding site" evidence="7">
    <location>
        <position position="100"/>
    </location>
    <ligand>
        <name>Zn(2+)</name>
        <dbReference type="ChEBI" id="CHEBI:29105"/>
    </ligand>
</feature>
<accession>A0AAW9MVP8</accession>
<keyword evidence="4" id="KW-0805">Transcription regulation</keyword>
<comment type="cofactor">
    <cofactor evidence="8">
        <name>Mn(2+)</name>
        <dbReference type="ChEBI" id="CHEBI:29035"/>
    </cofactor>
    <cofactor evidence="8">
        <name>Fe(2+)</name>
        <dbReference type="ChEBI" id="CHEBI:29033"/>
    </cofactor>
    <text evidence="8">Binds 1 Mn(2+) or Fe(2+) ion per subunit.</text>
</comment>
<sequence length="145" mass="17392">MTLEEFKGILRKYNFRVTGQRILVFETLKENENSHLKIEKIYQKAYKKDNNIGIATIYRTLDLFLSLGIVQKTSIEGTYYYELMSNKMDHYHHHLICKNCKKIIEVDSDLLKSVEEKVKEKYDFIVENHELIFYGLCKKCRERNE</sequence>
<dbReference type="AlphaFoldDB" id="A0AAW9MVP8"/>
<dbReference type="InterPro" id="IPR043135">
    <property type="entry name" value="Fur_C"/>
</dbReference>
<dbReference type="EMBL" id="JAYKOT010000003">
    <property type="protein sequence ID" value="MEB3429828.1"/>
    <property type="molecule type" value="Genomic_DNA"/>
</dbReference>
<comment type="caution">
    <text evidence="9">The sequence shown here is derived from an EMBL/GenBank/DDBJ whole genome shotgun (WGS) entry which is preliminary data.</text>
</comment>
<dbReference type="Pfam" id="PF01475">
    <property type="entry name" value="FUR"/>
    <property type="match status" value="1"/>
</dbReference>
<reference evidence="9 10" key="1">
    <citation type="submission" date="2024-01" db="EMBL/GenBank/DDBJ databases">
        <title>Complete genome sequence of Citroniella saccharovorans strain M6.X9, isolated from human fecal sample.</title>
        <authorList>
            <person name="Cheng G."/>
            <person name="Westerholm M."/>
            <person name="Schnurer A."/>
        </authorList>
    </citation>
    <scope>NUCLEOTIDE SEQUENCE [LARGE SCALE GENOMIC DNA]</scope>
    <source>
        <strain evidence="9 10">DSM 29873</strain>
    </source>
</reference>
<keyword evidence="6" id="KW-0804">Transcription</keyword>
<evidence type="ECO:0000256" key="5">
    <source>
        <dbReference type="ARBA" id="ARBA00023125"/>
    </source>
</evidence>
<feature type="binding site" evidence="8">
    <location>
        <position position="129"/>
    </location>
    <ligand>
        <name>Fe cation</name>
        <dbReference type="ChEBI" id="CHEBI:24875"/>
    </ligand>
</feature>
<feature type="binding site" evidence="7">
    <location>
        <position position="140"/>
    </location>
    <ligand>
        <name>Zn(2+)</name>
        <dbReference type="ChEBI" id="CHEBI:29105"/>
    </ligand>
</feature>
<dbReference type="Proteomes" id="UP001357733">
    <property type="component" value="Unassembled WGS sequence"/>
</dbReference>
<comment type="similarity">
    <text evidence="1">Belongs to the Fur family.</text>
</comment>
<protein>
    <submittedName>
        <fullName evidence="9">Fur family transcriptional regulator</fullName>
    </submittedName>
</protein>
<dbReference type="InterPro" id="IPR002481">
    <property type="entry name" value="FUR"/>
</dbReference>
<gene>
    <name evidence="9" type="ORF">VLK81_07385</name>
</gene>
<evidence type="ECO:0000313" key="9">
    <source>
        <dbReference type="EMBL" id="MEB3429828.1"/>
    </source>
</evidence>
<evidence type="ECO:0000256" key="6">
    <source>
        <dbReference type="ARBA" id="ARBA00023163"/>
    </source>
</evidence>
<keyword evidence="7" id="KW-0479">Metal-binding</keyword>
<keyword evidence="8" id="KW-0408">Iron</keyword>
<evidence type="ECO:0000256" key="1">
    <source>
        <dbReference type="ARBA" id="ARBA00007957"/>
    </source>
</evidence>
<proteinExistence type="inferred from homology"/>
<keyword evidence="5" id="KW-0238">DNA-binding</keyword>
<dbReference type="Gene3D" id="3.30.1490.190">
    <property type="match status" value="1"/>
</dbReference>
<dbReference type="GO" id="GO:1900376">
    <property type="term" value="P:regulation of secondary metabolite biosynthetic process"/>
    <property type="evidence" value="ECO:0007669"/>
    <property type="project" value="TreeGrafter"/>
</dbReference>
<dbReference type="Gene3D" id="1.10.10.10">
    <property type="entry name" value="Winged helix-like DNA-binding domain superfamily/Winged helix DNA-binding domain"/>
    <property type="match status" value="1"/>
</dbReference>
<dbReference type="GO" id="GO:0045892">
    <property type="term" value="P:negative regulation of DNA-templated transcription"/>
    <property type="evidence" value="ECO:0007669"/>
    <property type="project" value="TreeGrafter"/>
</dbReference>
<dbReference type="GO" id="GO:0003700">
    <property type="term" value="F:DNA-binding transcription factor activity"/>
    <property type="evidence" value="ECO:0007669"/>
    <property type="project" value="InterPro"/>
</dbReference>
<evidence type="ECO:0000256" key="3">
    <source>
        <dbReference type="ARBA" id="ARBA00022833"/>
    </source>
</evidence>
<evidence type="ECO:0000313" key="10">
    <source>
        <dbReference type="Proteomes" id="UP001357733"/>
    </source>
</evidence>
<organism evidence="9 10">
    <name type="scientific">Citroniella saccharovorans</name>
    <dbReference type="NCBI Taxonomy" id="2053367"/>
    <lineage>
        <taxon>Bacteria</taxon>
        <taxon>Bacillati</taxon>
        <taxon>Bacillota</taxon>
        <taxon>Tissierellia</taxon>
        <taxon>Tissierellales</taxon>
        <taxon>Peptoniphilaceae</taxon>
        <taxon>Citroniella</taxon>
    </lineage>
</organism>
<dbReference type="RefSeq" id="WP_324620503.1">
    <property type="nucleotide sequence ID" value="NZ_JAYKOT010000003.1"/>
</dbReference>
<feature type="binding site" evidence="7">
    <location>
        <position position="97"/>
    </location>
    <ligand>
        <name>Zn(2+)</name>
        <dbReference type="ChEBI" id="CHEBI:29105"/>
    </ligand>
</feature>
<dbReference type="InterPro" id="IPR036388">
    <property type="entry name" value="WH-like_DNA-bd_sf"/>
</dbReference>
<dbReference type="SUPFAM" id="SSF46785">
    <property type="entry name" value="Winged helix' DNA-binding domain"/>
    <property type="match status" value="1"/>
</dbReference>
<comment type="cofactor">
    <cofactor evidence="7">
        <name>Zn(2+)</name>
        <dbReference type="ChEBI" id="CHEBI:29105"/>
    </cofactor>
    <text evidence="7">Binds 1 zinc ion per subunit.</text>
</comment>
<name>A0AAW9MVP8_9FIRM</name>